<dbReference type="Gene3D" id="3.30.70.330">
    <property type="match status" value="4"/>
</dbReference>
<dbReference type="GO" id="GO:0005634">
    <property type="term" value="C:nucleus"/>
    <property type="evidence" value="ECO:0007669"/>
    <property type="project" value="TreeGrafter"/>
</dbReference>
<evidence type="ECO:0000256" key="1">
    <source>
        <dbReference type="ARBA" id="ARBA00022737"/>
    </source>
</evidence>
<dbReference type="InterPro" id="IPR050502">
    <property type="entry name" value="Euk_RNA-bind_prot"/>
</dbReference>
<dbReference type="GO" id="GO:0016071">
    <property type="term" value="P:mRNA metabolic process"/>
    <property type="evidence" value="ECO:0007669"/>
    <property type="project" value="UniProtKB-ARBA"/>
</dbReference>
<evidence type="ECO:0000259" key="5">
    <source>
        <dbReference type="PROSITE" id="PS50102"/>
    </source>
</evidence>
<evidence type="ECO:0000313" key="6">
    <source>
        <dbReference type="EMBL" id="QID79865.1"/>
    </source>
</evidence>
<dbReference type="OrthoDB" id="1749473at2759"/>
<feature type="compositionally biased region" description="Polar residues" evidence="4">
    <location>
        <begin position="1"/>
        <end position="27"/>
    </location>
</feature>
<feature type="domain" description="RRM" evidence="5">
    <location>
        <begin position="111"/>
        <end position="189"/>
    </location>
</feature>
<dbReference type="GO" id="GO:0006417">
    <property type="term" value="P:regulation of translation"/>
    <property type="evidence" value="ECO:0007669"/>
    <property type="project" value="UniProtKB-ARBA"/>
</dbReference>
<organism evidence="6 7">
    <name type="scientific">Saccharomyces pastorianus</name>
    <name type="common">Lager yeast</name>
    <name type="synonym">Saccharomyces cerevisiae x Saccharomyces eubayanus</name>
    <dbReference type="NCBI Taxonomy" id="27292"/>
    <lineage>
        <taxon>Eukaryota</taxon>
        <taxon>Fungi</taxon>
        <taxon>Dikarya</taxon>
        <taxon>Ascomycota</taxon>
        <taxon>Saccharomycotina</taxon>
        <taxon>Saccharomycetes</taxon>
        <taxon>Saccharomycetales</taxon>
        <taxon>Saccharomycetaceae</taxon>
        <taxon>Saccharomyces</taxon>
    </lineage>
</organism>
<dbReference type="PROSITE" id="PS50102">
    <property type="entry name" value="RRM"/>
    <property type="match status" value="3"/>
</dbReference>
<dbReference type="InterPro" id="IPR012677">
    <property type="entry name" value="Nucleotide-bd_a/b_plait_sf"/>
</dbReference>
<proteinExistence type="predicted"/>
<dbReference type="GO" id="GO:0005628">
    <property type="term" value="C:prospore membrane"/>
    <property type="evidence" value="ECO:0007669"/>
    <property type="project" value="UniProtKB-ARBA"/>
</dbReference>
<dbReference type="GO" id="GO:0003729">
    <property type="term" value="F:mRNA binding"/>
    <property type="evidence" value="ECO:0007669"/>
    <property type="project" value="TreeGrafter"/>
</dbReference>
<dbReference type="CDD" id="cd21603">
    <property type="entry name" value="RRM3_PES4_MIP6"/>
    <property type="match status" value="1"/>
</dbReference>
<evidence type="ECO:0000256" key="2">
    <source>
        <dbReference type="ARBA" id="ARBA00022884"/>
    </source>
</evidence>
<evidence type="ECO:0000256" key="4">
    <source>
        <dbReference type="SAM" id="MobiDB-lite"/>
    </source>
</evidence>
<reference evidence="6 7" key="1">
    <citation type="journal article" date="2019" name="BMC Genomics">
        <title>Chromosome level assembly and comparative genome analysis confirm lager-brewing yeasts originated from a single hybridization.</title>
        <authorList>
            <person name="Salazar A.N."/>
            <person name="Gorter de Vries A.R."/>
            <person name="van den Broek M."/>
            <person name="Brouwers N."/>
            <person name="de la Torre Cortes P."/>
            <person name="Kuijpers N.G.A."/>
            <person name="Daran J.G."/>
            <person name="Abeel T."/>
        </authorList>
    </citation>
    <scope>NUCLEOTIDE SEQUENCE [LARGE SCALE GENOMIC DNA]</scope>
    <source>
        <strain evidence="6 7">CBS 1483</strain>
    </source>
</reference>
<dbReference type="PANTHER" id="PTHR48025:SF1">
    <property type="entry name" value="RRM DOMAIN-CONTAINING PROTEIN"/>
    <property type="match status" value="1"/>
</dbReference>
<dbReference type="GO" id="GO:0043934">
    <property type="term" value="P:sporulation"/>
    <property type="evidence" value="ECO:0007669"/>
    <property type="project" value="UniProtKB-ARBA"/>
</dbReference>
<dbReference type="AlphaFoldDB" id="A0A6C1DSL1"/>
<keyword evidence="2 3" id="KW-0694">RNA-binding</keyword>
<dbReference type="Pfam" id="PF00076">
    <property type="entry name" value="RRM_1"/>
    <property type="match status" value="3"/>
</dbReference>
<dbReference type="CDD" id="cd21602">
    <property type="entry name" value="RRM2_PES4_MIP6"/>
    <property type="match status" value="1"/>
</dbReference>
<gene>
    <name evidence="6" type="primary">MIP6_1</name>
    <name evidence="6" type="ORF">GRS66_002164</name>
</gene>
<name>A0A6C1DSL1_SACPS</name>
<dbReference type="CDD" id="cd21601">
    <property type="entry name" value="RRM1_PES4_MIP6"/>
    <property type="match status" value="1"/>
</dbReference>
<dbReference type="FunFam" id="3.30.70.330:FF:000632">
    <property type="entry name" value="Poly(A) binding protein"/>
    <property type="match status" value="1"/>
</dbReference>
<evidence type="ECO:0000256" key="3">
    <source>
        <dbReference type="PROSITE-ProRule" id="PRU00176"/>
    </source>
</evidence>
<keyword evidence="1" id="KW-0677">Repeat</keyword>
<dbReference type="EMBL" id="CP048989">
    <property type="protein sequence ID" value="QID79865.1"/>
    <property type="molecule type" value="Genomic_DNA"/>
</dbReference>
<feature type="domain" description="RRM" evidence="5">
    <location>
        <begin position="199"/>
        <end position="267"/>
    </location>
</feature>
<protein>
    <submittedName>
        <fullName evidence="6">Mex67-interacting protein</fullName>
    </submittedName>
</protein>
<dbReference type="SMART" id="SM00360">
    <property type="entry name" value="RRM"/>
    <property type="match status" value="4"/>
</dbReference>
<dbReference type="InterPro" id="IPR035979">
    <property type="entry name" value="RBD_domain_sf"/>
</dbReference>
<dbReference type="GO" id="GO:0010609">
    <property type="term" value="P:mRNA localization resulting in post-transcriptional regulation of gene expression"/>
    <property type="evidence" value="ECO:0007669"/>
    <property type="project" value="UniProtKB-ARBA"/>
</dbReference>
<evidence type="ECO:0000313" key="7">
    <source>
        <dbReference type="Proteomes" id="UP000501346"/>
    </source>
</evidence>
<dbReference type="CDD" id="cd21604">
    <property type="entry name" value="RRM4_PES4_MIP6"/>
    <property type="match status" value="1"/>
</dbReference>
<dbReference type="SUPFAM" id="SSF54928">
    <property type="entry name" value="RNA-binding domain, RBD"/>
    <property type="match status" value="2"/>
</dbReference>
<keyword evidence="7" id="KW-1185">Reference proteome</keyword>
<sequence length="659" mass="75890">MPNSHGNVLNNISLNSKQNPRSISKSCPNDKDARQKSFKTISAQALVRVQGAGYKLGDVKLKDAEVKEKNSLKKYDCKNATQEKKEQEQVFEKTVAKGSVQKYITKTSKTNSLFIGNLKSTVTEEMLRKIFKRYQSFESAKVCRDFLTKKSLGYGYLNFKDKNDAESARKEFNYTVFFGQEVKIMPSMKNTLFRKNIGTNVFFSNLPLENPQLTTRSFYLIMIEYGNVLSCLLERRKNIGFVYFDNDISARNVIKKYNNQEFFGNKIICGLHFDKEVRARPEFTKRKKMIGSDIVIEDELLASNNLSDNARSKTILVKNLPSDTTQEEVLDYFSTIGPIKSVFISEKQANTPHKAFVTYKNEEESKKAQKCLNKTIFKNHTIWVGPGKDKPVHNQIGTNKKTKVYLKNLSFNCNKEFISQLCLQEKIRFSEIKITNYNSLNWTFCGHVECFSRSDAERLFNILDRRLIGSSLVEASWSKNNDNILNEIDYDDGNNNENYKKLINISSMMRFRTQELSAHQKGLTSQFQQVVSPFSSYSNSYTNMNSLVATPMKPHPAFNLITNTVDEKLHQPKRTKQENAEILESLKKIINRNLQRISISGLNKEENLRSISEFIFDVFWEHDSERLSHFLLMTNTSLESQKILQKQVTRAAESLGFTV</sequence>
<dbReference type="Proteomes" id="UP000501346">
    <property type="component" value="Chromosome ScVIII"/>
</dbReference>
<dbReference type="InterPro" id="IPR000504">
    <property type="entry name" value="RRM_dom"/>
</dbReference>
<feature type="domain" description="RRM" evidence="5">
    <location>
        <begin position="313"/>
        <end position="389"/>
    </location>
</feature>
<feature type="region of interest" description="Disordered" evidence="4">
    <location>
        <begin position="1"/>
        <end position="35"/>
    </location>
</feature>
<accession>A0A6C1DSL1</accession>
<dbReference type="PANTHER" id="PTHR48025">
    <property type="entry name" value="OS02G0815200 PROTEIN"/>
    <property type="match status" value="1"/>
</dbReference>